<keyword evidence="2" id="KW-1185">Reference proteome</keyword>
<evidence type="ECO:0000313" key="2">
    <source>
        <dbReference type="Proteomes" id="UP001237737"/>
    </source>
</evidence>
<accession>A0ABT9STE9</accession>
<sequence>MNAPLEPGEWMMGGTHDGVANEVIGMSEAEVAQMAVEAYEYAWTKWQSGAPGRVKQERIVVELVRELEHLIRDRLELFDEE</sequence>
<comment type="caution">
    <text evidence="1">The sequence shown here is derived from an EMBL/GenBank/DDBJ whole genome shotgun (WGS) entry which is preliminary data.</text>
</comment>
<gene>
    <name evidence="1" type="ORF">J2T07_000437</name>
</gene>
<protein>
    <recommendedName>
        <fullName evidence="3">Aldehyde dehydrogenase family protein</fullName>
    </recommendedName>
</protein>
<evidence type="ECO:0008006" key="3">
    <source>
        <dbReference type="Google" id="ProtNLM"/>
    </source>
</evidence>
<dbReference type="EMBL" id="JAUSSK010000001">
    <property type="protein sequence ID" value="MDQ0008278.1"/>
    <property type="molecule type" value="Genomic_DNA"/>
</dbReference>
<proteinExistence type="predicted"/>
<dbReference type="RefSeq" id="WP_306846931.1">
    <property type="nucleotide sequence ID" value="NZ_JAUSSK010000001.1"/>
</dbReference>
<dbReference type="Proteomes" id="UP001237737">
    <property type="component" value="Unassembled WGS sequence"/>
</dbReference>
<reference evidence="1 2" key="1">
    <citation type="submission" date="2023-07" db="EMBL/GenBank/DDBJ databases">
        <title>Sorghum-associated microbial communities from plants grown in Nebraska, USA.</title>
        <authorList>
            <person name="Schachtman D."/>
        </authorList>
    </citation>
    <scope>NUCLEOTIDE SEQUENCE [LARGE SCALE GENOMIC DNA]</scope>
    <source>
        <strain evidence="1 2">CC60</strain>
    </source>
</reference>
<organism evidence="1 2">
    <name type="scientific">Luteibacter jiangsuensis</name>
    <dbReference type="NCBI Taxonomy" id="637577"/>
    <lineage>
        <taxon>Bacteria</taxon>
        <taxon>Pseudomonadati</taxon>
        <taxon>Pseudomonadota</taxon>
        <taxon>Gammaproteobacteria</taxon>
        <taxon>Lysobacterales</taxon>
        <taxon>Rhodanobacteraceae</taxon>
        <taxon>Luteibacter</taxon>
    </lineage>
</organism>
<evidence type="ECO:0000313" key="1">
    <source>
        <dbReference type="EMBL" id="MDQ0008278.1"/>
    </source>
</evidence>
<name>A0ABT9STE9_9GAMM</name>